<reference evidence="1" key="1">
    <citation type="submission" date="2022-04" db="EMBL/GenBank/DDBJ databases">
        <title>Jade perch genome.</title>
        <authorList>
            <person name="Chao B."/>
        </authorList>
    </citation>
    <scope>NUCLEOTIDE SEQUENCE</scope>
    <source>
        <strain evidence="1">CB-2022</strain>
    </source>
</reference>
<sequence length="1220" mass="138522">MLCWEFHCISGWMEKPKKYRWMFIMLFIITFIILLWIIVRTPSTFRSIPQPRGAPKSCPLLISEQTITPVPNTKHLLVSVYMDQRVDGFDIRIIGIFRRDSIQPLHCLFCCAGHLSSTTPTTILQHSDNFGFPFVTTDVMCKIPQDCDATHVALVTQPDSVSTFNQAWLSIRNKKTDGKEEKKFDFTICISNLFGDYNNVLQFAQTLEMYRLLGVDKVVIYNTSCGPDLNRLLQSYRQDGFVEIVPWPIDQYLNPSSGWLFSKHGGDVHYFGQLTTLNECIYRSMERSRYVLLNDIDEIIMPYKHNDLISLMNVLQQQHPNTGVFLIENHIFPKKPFEESKKSLLPTWRGVPGFNILEHIYREEPDRNVYHPHKMIVQPRMVKQTSVHEVLQMIGEKFKVPPDVCRIIHCPMHTPTRRPLEDLHMDYRLWDFTDKLLPSVSKGEEKRASTVPWGAPVLLTTVSVRRDVLQPMTYCGLPVSLSPKQSGLDGIEGTGEVQEKNPHCAASLIQMGVGSMEQVEDGILHTNTWLARQREYRECSLMHFTETQLAEQPHPGRTGAAGRISSRQSGQEYKGELANADAACELLHSVVAQLQTEHPQAFLLITGDFNHASLSATLPNFHQYVNCCTRDNKTLDLLYANTAGATPLITPPPTGPLRSQPGPSAPCLHTCGEETAPQQKACEAVPKTSRPKEPNHFRPVALTFHLMKALERIVLSQHLRPLVSPNMDPLQFAYQPGIGVDDAVIYLLQRSLSHLEDAGNTTPVCEAAGLCVRCGVVVCSTGAPQGTVLSPFLFPCTLYIGLHILYSTDSCHLQKFSDDTAIVGCVSEGNDLVCWGGGCSERDKKRLNRLIKRASSVCGCPLDSIEVMGERRALAKLSTIMDNTSHPLHQTVGALSSSFSNRLRHPRCRKERFRSNIKLEELKKHYCEIHILIFLVGSLSLLWLDGEAKRLQSEGHHPSHHYLYLPPLHHCENTQLLGVDRVVIYKTSCGPDLNRLLQSYRQEGFVEIVPWPIDQYLNPSSGWLFSLNGGDLHYFGQLTTLNECIYRSMERSRYVLLNDIDEIIMPYKHNDLMSLMNVLQQQHPNTGVFLIENHIFPKKHFEPSGKFHLPQWNGVPGINILEHIYRENPNRNTYHPHKMIVQPRMVEQTSVHEVLKNFGKVHKVPLDVCRIIHVRVALQGSLTLEQLNVDKRLWDFSEKLIPNVDKHLKRAGLLNSEGRS</sequence>
<comment type="caution">
    <text evidence="1">The sequence shown here is derived from an EMBL/GenBank/DDBJ whole genome shotgun (WGS) entry which is preliminary data.</text>
</comment>
<evidence type="ECO:0000313" key="2">
    <source>
        <dbReference type="Proteomes" id="UP000831701"/>
    </source>
</evidence>
<keyword evidence="2" id="KW-1185">Reference proteome</keyword>
<protein>
    <submittedName>
        <fullName evidence="1">Uncharacterized protein</fullName>
    </submittedName>
</protein>
<organism evidence="1 2">
    <name type="scientific">Scortum barcoo</name>
    <name type="common">barcoo grunter</name>
    <dbReference type="NCBI Taxonomy" id="214431"/>
    <lineage>
        <taxon>Eukaryota</taxon>
        <taxon>Metazoa</taxon>
        <taxon>Chordata</taxon>
        <taxon>Craniata</taxon>
        <taxon>Vertebrata</taxon>
        <taxon>Euteleostomi</taxon>
        <taxon>Actinopterygii</taxon>
        <taxon>Neopterygii</taxon>
        <taxon>Teleostei</taxon>
        <taxon>Neoteleostei</taxon>
        <taxon>Acanthomorphata</taxon>
        <taxon>Eupercaria</taxon>
        <taxon>Centrarchiformes</taxon>
        <taxon>Terapontoidei</taxon>
        <taxon>Terapontidae</taxon>
        <taxon>Scortum</taxon>
    </lineage>
</organism>
<name>A0ACB8WIR1_9TELE</name>
<accession>A0ACB8WIR1</accession>
<proteinExistence type="predicted"/>
<dbReference type="Proteomes" id="UP000831701">
    <property type="component" value="Chromosome 9"/>
</dbReference>
<dbReference type="EMBL" id="CM041539">
    <property type="protein sequence ID" value="KAI3367570.1"/>
    <property type="molecule type" value="Genomic_DNA"/>
</dbReference>
<evidence type="ECO:0000313" key="1">
    <source>
        <dbReference type="EMBL" id="KAI3367570.1"/>
    </source>
</evidence>
<gene>
    <name evidence="1" type="ORF">L3Q82_026417</name>
</gene>